<dbReference type="GO" id="GO:0003677">
    <property type="term" value="F:DNA binding"/>
    <property type="evidence" value="ECO:0007669"/>
    <property type="project" value="InterPro"/>
</dbReference>
<dbReference type="Proteomes" id="UP000266673">
    <property type="component" value="Unassembled WGS sequence"/>
</dbReference>
<feature type="domain" description="BED-type" evidence="5">
    <location>
        <begin position="30"/>
        <end position="84"/>
    </location>
</feature>
<evidence type="ECO:0000256" key="3">
    <source>
        <dbReference type="ARBA" id="ARBA00022833"/>
    </source>
</evidence>
<proteinExistence type="predicted"/>
<evidence type="ECO:0000256" key="4">
    <source>
        <dbReference type="PROSITE-ProRule" id="PRU00027"/>
    </source>
</evidence>
<reference evidence="6 7" key="1">
    <citation type="submission" date="2018-06" db="EMBL/GenBank/DDBJ databases">
        <title>Comparative genomics reveals the genomic features of Rhizophagus irregularis, R. cerebriforme, R. diaphanum and Gigaspora rosea, and their symbiotic lifestyle signature.</title>
        <authorList>
            <person name="Morin E."/>
            <person name="San Clemente H."/>
            <person name="Chen E.C.H."/>
            <person name="De La Providencia I."/>
            <person name="Hainaut M."/>
            <person name="Kuo A."/>
            <person name="Kohler A."/>
            <person name="Murat C."/>
            <person name="Tang N."/>
            <person name="Roy S."/>
            <person name="Loubradou J."/>
            <person name="Henrissat B."/>
            <person name="Grigoriev I.V."/>
            <person name="Corradi N."/>
            <person name="Roux C."/>
            <person name="Martin F.M."/>
        </authorList>
    </citation>
    <scope>NUCLEOTIDE SEQUENCE [LARGE SCALE GENOMIC DNA]</scope>
    <source>
        <strain evidence="6 7">DAOM 194757</strain>
    </source>
</reference>
<keyword evidence="1" id="KW-0479">Metal-binding</keyword>
<accession>A0A397U333</accession>
<gene>
    <name evidence="6" type="ORF">C2G38_2049181</name>
</gene>
<evidence type="ECO:0000313" key="7">
    <source>
        <dbReference type="Proteomes" id="UP000266673"/>
    </source>
</evidence>
<evidence type="ECO:0000259" key="5">
    <source>
        <dbReference type="PROSITE" id="PS50808"/>
    </source>
</evidence>
<evidence type="ECO:0000256" key="1">
    <source>
        <dbReference type="ARBA" id="ARBA00022723"/>
    </source>
</evidence>
<name>A0A397U333_9GLOM</name>
<dbReference type="GO" id="GO:0008270">
    <property type="term" value="F:zinc ion binding"/>
    <property type="evidence" value="ECO:0007669"/>
    <property type="project" value="UniProtKB-KW"/>
</dbReference>
<keyword evidence="7" id="KW-1185">Reference proteome</keyword>
<evidence type="ECO:0000313" key="6">
    <source>
        <dbReference type="EMBL" id="RIB03548.1"/>
    </source>
</evidence>
<keyword evidence="3" id="KW-0862">Zinc</keyword>
<organism evidence="6 7">
    <name type="scientific">Gigaspora rosea</name>
    <dbReference type="NCBI Taxonomy" id="44941"/>
    <lineage>
        <taxon>Eukaryota</taxon>
        <taxon>Fungi</taxon>
        <taxon>Fungi incertae sedis</taxon>
        <taxon>Mucoromycota</taxon>
        <taxon>Glomeromycotina</taxon>
        <taxon>Glomeromycetes</taxon>
        <taxon>Diversisporales</taxon>
        <taxon>Gigasporaceae</taxon>
        <taxon>Gigaspora</taxon>
    </lineage>
</organism>
<dbReference type="EMBL" id="QKWP01002381">
    <property type="protein sequence ID" value="RIB03548.1"/>
    <property type="molecule type" value="Genomic_DNA"/>
</dbReference>
<sequence length="188" mass="22033">MDLKIYYTRRYMVTQPSSSKNIPRNKHKPRSFSEVWDYFVKGVKKNNGHYEAICSYCKKIWSRGKRAQLEAHLANECASCPDDISRYWREKVAERDINYTRRPKKSSALPNPMPQTTMTSHYMSDCPLTKAITSRLDQKIIKAWVMAGIPFDIIDNLFIRDMFKEFNPAYSSPSRTTLSNRLFDEELA</sequence>
<keyword evidence="2 4" id="KW-0863">Zinc-finger</keyword>
<dbReference type="PROSITE" id="PS50808">
    <property type="entry name" value="ZF_BED"/>
    <property type="match status" value="1"/>
</dbReference>
<dbReference type="AlphaFoldDB" id="A0A397U333"/>
<protein>
    <recommendedName>
        <fullName evidence="5">BED-type domain-containing protein</fullName>
    </recommendedName>
</protein>
<dbReference type="OrthoDB" id="2433784at2759"/>
<dbReference type="InterPro" id="IPR003656">
    <property type="entry name" value="Znf_BED"/>
</dbReference>
<evidence type="ECO:0000256" key="2">
    <source>
        <dbReference type="ARBA" id="ARBA00022771"/>
    </source>
</evidence>
<comment type="caution">
    <text evidence="6">The sequence shown here is derived from an EMBL/GenBank/DDBJ whole genome shotgun (WGS) entry which is preliminary data.</text>
</comment>